<name>A0ABY7CY52_9BASI</name>
<proteinExistence type="predicted"/>
<dbReference type="Proteomes" id="UP001164743">
    <property type="component" value="Chromosome 12A"/>
</dbReference>
<evidence type="ECO:0000256" key="2">
    <source>
        <dbReference type="SAM" id="SignalP"/>
    </source>
</evidence>
<gene>
    <name evidence="3" type="ORF">PtA15_12A220</name>
</gene>
<keyword evidence="4" id="KW-1185">Reference proteome</keyword>
<sequence>MKPSAIWYVFLLAAGVWSMASTSIDHWPLVLDYKCAHCPVGKTVSVSRPVGYPALLMCNTALLDDKKCHPTTGVQQEVPTSKALRGDPRGGGN</sequence>
<evidence type="ECO:0000313" key="3">
    <source>
        <dbReference type="EMBL" id="WAQ90233.1"/>
    </source>
</evidence>
<reference evidence="3" key="1">
    <citation type="submission" date="2022-10" db="EMBL/GenBank/DDBJ databases">
        <title>Puccinia triticina Genome sequencing and assembly.</title>
        <authorList>
            <person name="Li C."/>
        </authorList>
    </citation>
    <scope>NUCLEOTIDE SEQUENCE</scope>
    <source>
        <strain evidence="3">Pt15</strain>
    </source>
</reference>
<keyword evidence="2" id="KW-0732">Signal</keyword>
<organism evidence="3 4">
    <name type="scientific">Puccinia triticina</name>
    <dbReference type="NCBI Taxonomy" id="208348"/>
    <lineage>
        <taxon>Eukaryota</taxon>
        <taxon>Fungi</taxon>
        <taxon>Dikarya</taxon>
        <taxon>Basidiomycota</taxon>
        <taxon>Pucciniomycotina</taxon>
        <taxon>Pucciniomycetes</taxon>
        <taxon>Pucciniales</taxon>
        <taxon>Pucciniaceae</taxon>
        <taxon>Puccinia</taxon>
    </lineage>
</organism>
<dbReference type="RefSeq" id="XP_053025788.1">
    <property type="nucleotide sequence ID" value="XM_053161808.1"/>
</dbReference>
<dbReference type="GeneID" id="77802703"/>
<accession>A0ABY7CY52</accession>
<evidence type="ECO:0000313" key="4">
    <source>
        <dbReference type="Proteomes" id="UP001164743"/>
    </source>
</evidence>
<protein>
    <submittedName>
        <fullName evidence="3">Uncharacterized protein</fullName>
    </submittedName>
</protein>
<feature type="region of interest" description="Disordered" evidence="1">
    <location>
        <begin position="71"/>
        <end position="93"/>
    </location>
</feature>
<dbReference type="EMBL" id="CP110432">
    <property type="protein sequence ID" value="WAQ90233.1"/>
    <property type="molecule type" value="Genomic_DNA"/>
</dbReference>
<feature type="compositionally biased region" description="Basic and acidic residues" evidence="1">
    <location>
        <begin position="84"/>
        <end position="93"/>
    </location>
</feature>
<feature type="chain" id="PRO_5045936824" evidence="2">
    <location>
        <begin position="22"/>
        <end position="93"/>
    </location>
</feature>
<feature type="signal peptide" evidence="2">
    <location>
        <begin position="1"/>
        <end position="21"/>
    </location>
</feature>
<evidence type="ECO:0000256" key="1">
    <source>
        <dbReference type="SAM" id="MobiDB-lite"/>
    </source>
</evidence>